<comment type="caution">
    <text evidence="1">The sequence shown here is derived from an EMBL/GenBank/DDBJ whole genome shotgun (WGS) entry which is preliminary data.</text>
</comment>
<keyword evidence="2" id="KW-1185">Reference proteome</keyword>
<proteinExistence type="predicted"/>
<name>A0ABX1R581_9PSEU</name>
<organism evidence="1 2">
    <name type="scientific">Pseudonocardia xinjiangensis</name>
    <dbReference type="NCBI Taxonomy" id="75289"/>
    <lineage>
        <taxon>Bacteria</taxon>
        <taxon>Bacillati</taxon>
        <taxon>Actinomycetota</taxon>
        <taxon>Actinomycetes</taxon>
        <taxon>Pseudonocardiales</taxon>
        <taxon>Pseudonocardiaceae</taxon>
        <taxon>Pseudonocardia</taxon>
    </lineage>
</organism>
<evidence type="ECO:0008006" key="3">
    <source>
        <dbReference type="Google" id="ProtNLM"/>
    </source>
</evidence>
<dbReference type="RefSeq" id="WP_169393632.1">
    <property type="nucleotide sequence ID" value="NZ_BAAAJH010000016.1"/>
</dbReference>
<reference evidence="1 2" key="1">
    <citation type="submission" date="2020-04" db="EMBL/GenBank/DDBJ databases">
        <authorList>
            <person name="Klaysubun C."/>
            <person name="Duangmal K."/>
            <person name="Lipun K."/>
        </authorList>
    </citation>
    <scope>NUCLEOTIDE SEQUENCE [LARGE SCALE GENOMIC DNA]</scope>
    <source>
        <strain evidence="1 2">JCM 11839</strain>
    </source>
</reference>
<sequence>MPKRSAGSGHRAHDVHLISVIGVRGTPYACPDVSAVDNHIAWLYRRIDGAESASSIQDLWADIDLLLERRMFLQLDLQITDAA</sequence>
<accession>A0ABX1R581</accession>
<dbReference type="Proteomes" id="UP001296706">
    <property type="component" value="Unassembled WGS sequence"/>
</dbReference>
<protein>
    <recommendedName>
        <fullName evidence="3">Transposase of IS4/5 family DUF4096</fullName>
    </recommendedName>
</protein>
<gene>
    <name evidence="1" type="ORF">HF577_00180</name>
</gene>
<evidence type="ECO:0000313" key="2">
    <source>
        <dbReference type="Proteomes" id="UP001296706"/>
    </source>
</evidence>
<evidence type="ECO:0000313" key="1">
    <source>
        <dbReference type="EMBL" id="NMH75553.1"/>
    </source>
</evidence>
<dbReference type="EMBL" id="JAAXKY010000001">
    <property type="protein sequence ID" value="NMH75553.1"/>
    <property type="molecule type" value="Genomic_DNA"/>
</dbReference>